<accession>A0A6I6JZ98</accession>
<dbReference type="Proteomes" id="UP000428260">
    <property type="component" value="Chromosome"/>
</dbReference>
<dbReference type="AlphaFoldDB" id="A0A6I6JZ98"/>
<dbReference type="KEGG" id="mcos:GM418_30975"/>
<gene>
    <name evidence="1" type="ORF">GM418_30975</name>
</gene>
<sequence>MNFKGSIQKRLRRSIYSAFPFDDLKEDEKYISILTSKGQLPNGRVFEYNHYNNNNHCVIPNSTSNILDCINEFKTLYDHAAYIEDCRLTNFHKALLSIKELWKLGLLISQSEFLNKLSNNHSENVSHNIDTLGWITRDRPDSIKKSVESFIESLNETTQKYNFIVFDDSTVENYNKNKRNIEFLNKKYQIQIKLVGENERKEFLINLSKKLENKVPKHVVEYGLMGLNGINHRTGANRNAFLLFTTGKFSLLTDDDIFCQISKNGDDEKLTITSDASSSDVSTEFFANQSELKDKVVFDHNNPVHIHQKLLGFSVGNLTGKYKQQISLTGITPKFTLDNLNAEKRVRITMLGVAGDSGAGSPISKIFFPGHKLIPLISDSEKFRSKMYSRTVLQSHKSLTVGVPNFLLGMNIGFDNTELLPPFHPNFRNSDGIFASVLNKCFNNAYIGHLPYAISHIPPEERPVDSSDLTSTLVRVPDMLRFSIDEFTNRASTVEEGLRALGVYLRDISQRSDNDLNEYLRLVNSSLITKNINKVTQLYIKYKHLNKQWAEIMEQRMETLYTGLQNGNSIVQFKEIKDFSNEYQIDTIRSVYENFGNLLFYWPDIYACVKTRKETLID</sequence>
<evidence type="ECO:0000313" key="2">
    <source>
        <dbReference type="Proteomes" id="UP000428260"/>
    </source>
</evidence>
<protein>
    <submittedName>
        <fullName evidence="1">Uncharacterized protein</fullName>
    </submittedName>
</protein>
<proteinExistence type="predicted"/>
<dbReference type="EMBL" id="CP046401">
    <property type="protein sequence ID" value="QGY47921.1"/>
    <property type="molecule type" value="Genomic_DNA"/>
</dbReference>
<keyword evidence="2" id="KW-1185">Reference proteome</keyword>
<name>A0A6I6JZ98_9BACT</name>
<evidence type="ECO:0000313" key="1">
    <source>
        <dbReference type="EMBL" id="QGY47921.1"/>
    </source>
</evidence>
<organism evidence="1 2">
    <name type="scientific">Maribellus comscasis</name>
    <dbReference type="NCBI Taxonomy" id="2681766"/>
    <lineage>
        <taxon>Bacteria</taxon>
        <taxon>Pseudomonadati</taxon>
        <taxon>Bacteroidota</taxon>
        <taxon>Bacteroidia</taxon>
        <taxon>Marinilabiliales</taxon>
        <taxon>Prolixibacteraceae</taxon>
        <taxon>Maribellus</taxon>
    </lineage>
</organism>
<dbReference type="RefSeq" id="WP_158872220.1">
    <property type="nucleotide sequence ID" value="NZ_CP046401.1"/>
</dbReference>
<reference evidence="1 2" key="1">
    <citation type="submission" date="2019-11" db="EMBL/GenBank/DDBJ databases">
        <authorList>
            <person name="Zheng R.K."/>
            <person name="Sun C.M."/>
        </authorList>
    </citation>
    <scope>NUCLEOTIDE SEQUENCE [LARGE SCALE GENOMIC DNA]</scope>
    <source>
        <strain evidence="1 2">WC007</strain>
    </source>
</reference>